<reference evidence="1" key="1">
    <citation type="submission" date="2021-05" db="EMBL/GenBank/DDBJ databases">
        <authorList>
            <person name="Alioto T."/>
            <person name="Alioto T."/>
            <person name="Gomez Garrido J."/>
        </authorList>
    </citation>
    <scope>NUCLEOTIDE SEQUENCE</scope>
</reference>
<dbReference type="EMBL" id="HBUF01213610">
    <property type="protein sequence ID" value="CAG6666278.1"/>
    <property type="molecule type" value="Transcribed_RNA"/>
</dbReference>
<dbReference type="AlphaFoldDB" id="A0A8D8SAQ0"/>
<evidence type="ECO:0000313" key="1">
    <source>
        <dbReference type="EMBL" id="CAG6666278.1"/>
    </source>
</evidence>
<protein>
    <submittedName>
        <fullName evidence="1">Uncharacterized protein</fullName>
    </submittedName>
</protein>
<proteinExistence type="predicted"/>
<name>A0A8D8SAQ0_9HEMI</name>
<accession>A0A8D8SAQ0</accession>
<organism evidence="1">
    <name type="scientific">Cacopsylla melanoneura</name>
    <dbReference type="NCBI Taxonomy" id="428564"/>
    <lineage>
        <taxon>Eukaryota</taxon>
        <taxon>Metazoa</taxon>
        <taxon>Ecdysozoa</taxon>
        <taxon>Arthropoda</taxon>
        <taxon>Hexapoda</taxon>
        <taxon>Insecta</taxon>
        <taxon>Pterygota</taxon>
        <taxon>Neoptera</taxon>
        <taxon>Paraneoptera</taxon>
        <taxon>Hemiptera</taxon>
        <taxon>Sternorrhyncha</taxon>
        <taxon>Psylloidea</taxon>
        <taxon>Psyllidae</taxon>
        <taxon>Psyllinae</taxon>
        <taxon>Cacopsylla</taxon>
    </lineage>
</organism>
<sequence length="99" mass="10561">MFCPLGVAVGTNQQNNFVFVKFIKKYHFCSSFVCLLKVRACYCSRSPPLSSCSTLPSSLPSFSATDAGTTTSSHLGYLGPLSGPSLGALSCGTRALREW</sequence>